<dbReference type="EnsemblMetazoa" id="GPAI023422-RA">
    <property type="protein sequence ID" value="GPAI023422-PA"/>
    <property type="gene ID" value="GPAI023422"/>
</dbReference>
<protein>
    <submittedName>
        <fullName evidence="2">Uncharacterized protein</fullName>
    </submittedName>
</protein>
<organism evidence="2 3">
    <name type="scientific">Glossina pallidipes</name>
    <name type="common">Tsetse fly</name>
    <dbReference type="NCBI Taxonomy" id="7398"/>
    <lineage>
        <taxon>Eukaryota</taxon>
        <taxon>Metazoa</taxon>
        <taxon>Ecdysozoa</taxon>
        <taxon>Arthropoda</taxon>
        <taxon>Hexapoda</taxon>
        <taxon>Insecta</taxon>
        <taxon>Pterygota</taxon>
        <taxon>Neoptera</taxon>
        <taxon>Endopterygota</taxon>
        <taxon>Diptera</taxon>
        <taxon>Brachycera</taxon>
        <taxon>Muscomorpha</taxon>
        <taxon>Hippoboscoidea</taxon>
        <taxon>Glossinidae</taxon>
        <taxon>Glossina</taxon>
    </lineage>
</organism>
<dbReference type="VEuPathDB" id="VectorBase:GPAI023422"/>
<keyword evidence="1" id="KW-1133">Transmembrane helix</keyword>
<dbReference type="AlphaFoldDB" id="A0A1A9ZSB1"/>
<name>A0A1A9ZSB1_GLOPL</name>
<accession>A0A1A9ZSB1</accession>
<feature type="transmembrane region" description="Helical" evidence="1">
    <location>
        <begin position="80"/>
        <end position="100"/>
    </location>
</feature>
<keyword evidence="3" id="KW-1185">Reference proteome</keyword>
<keyword evidence="1" id="KW-0812">Transmembrane</keyword>
<reference evidence="3" key="1">
    <citation type="submission" date="2014-03" db="EMBL/GenBank/DDBJ databases">
        <authorList>
            <person name="Aksoy S."/>
            <person name="Warren W."/>
            <person name="Wilson R.K."/>
        </authorList>
    </citation>
    <scope>NUCLEOTIDE SEQUENCE [LARGE SCALE GENOMIC DNA]</scope>
    <source>
        <strain evidence="3">IAEA</strain>
    </source>
</reference>
<evidence type="ECO:0000313" key="2">
    <source>
        <dbReference type="EnsemblMetazoa" id="GPAI023422-PA"/>
    </source>
</evidence>
<evidence type="ECO:0000256" key="1">
    <source>
        <dbReference type="SAM" id="Phobius"/>
    </source>
</evidence>
<proteinExistence type="predicted"/>
<reference evidence="2" key="2">
    <citation type="submission" date="2020-05" db="UniProtKB">
        <authorList>
            <consortium name="EnsemblMetazoa"/>
        </authorList>
    </citation>
    <scope>IDENTIFICATION</scope>
    <source>
        <strain evidence="2">IAEA</strain>
    </source>
</reference>
<evidence type="ECO:0000313" key="3">
    <source>
        <dbReference type="Proteomes" id="UP000092445"/>
    </source>
</evidence>
<sequence>MFAEKFQTLIKGLSRYAPVTFPYSNHFSQKAFLSSIQQNVTITSTCSVSGPNLFPIKHSKRFFHKMSSSTSTSTSTATTLFMPTLACVIFSHGYIFLITLCSQKQGGANFTWAINCNNVKSV</sequence>
<keyword evidence="1" id="KW-0472">Membrane</keyword>
<dbReference type="Proteomes" id="UP000092445">
    <property type="component" value="Unassembled WGS sequence"/>
</dbReference>